<protein>
    <submittedName>
        <fullName evidence="1">Uncharacterized protein</fullName>
    </submittedName>
</protein>
<evidence type="ECO:0000313" key="1">
    <source>
        <dbReference type="EMBL" id="KAF8441710.1"/>
    </source>
</evidence>
<proteinExistence type="predicted"/>
<reference evidence="1" key="2">
    <citation type="journal article" date="2020" name="Nat. Commun.">
        <title>Large-scale genome sequencing of mycorrhizal fungi provides insights into the early evolution of symbiotic traits.</title>
        <authorList>
            <person name="Miyauchi S."/>
            <person name="Kiss E."/>
            <person name="Kuo A."/>
            <person name="Drula E."/>
            <person name="Kohler A."/>
            <person name="Sanchez-Garcia M."/>
            <person name="Morin E."/>
            <person name="Andreopoulos B."/>
            <person name="Barry K.W."/>
            <person name="Bonito G."/>
            <person name="Buee M."/>
            <person name="Carver A."/>
            <person name="Chen C."/>
            <person name="Cichocki N."/>
            <person name="Clum A."/>
            <person name="Culley D."/>
            <person name="Crous P.W."/>
            <person name="Fauchery L."/>
            <person name="Girlanda M."/>
            <person name="Hayes R.D."/>
            <person name="Keri Z."/>
            <person name="LaButti K."/>
            <person name="Lipzen A."/>
            <person name="Lombard V."/>
            <person name="Magnuson J."/>
            <person name="Maillard F."/>
            <person name="Murat C."/>
            <person name="Nolan M."/>
            <person name="Ohm R.A."/>
            <person name="Pangilinan J."/>
            <person name="Pereira M.F."/>
            <person name="Perotto S."/>
            <person name="Peter M."/>
            <person name="Pfister S."/>
            <person name="Riley R."/>
            <person name="Sitrit Y."/>
            <person name="Stielow J.B."/>
            <person name="Szollosi G."/>
            <person name="Zifcakova L."/>
            <person name="Stursova M."/>
            <person name="Spatafora J.W."/>
            <person name="Tedersoo L."/>
            <person name="Vaario L.M."/>
            <person name="Yamada A."/>
            <person name="Yan M."/>
            <person name="Wang P."/>
            <person name="Xu J."/>
            <person name="Bruns T."/>
            <person name="Baldrian P."/>
            <person name="Vilgalys R."/>
            <person name="Dunand C."/>
            <person name="Henrissat B."/>
            <person name="Grigoriev I.V."/>
            <person name="Hibbett D."/>
            <person name="Nagy L.G."/>
            <person name="Martin F.M."/>
        </authorList>
    </citation>
    <scope>NUCLEOTIDE SEQUENCE</scope>
    <source>
        <strain evidence="1">BED1</strain>
    </source>
</reference>
<accession>A0AAD4BWS2</accession>
<dbReference type="Proteomes" id="UP001194468">
    <property type="component" value="Unassembled WGS sequence"/>
</dbReference>
<dbReference type="EMBL" id="WHUW01000010">
    <property type="protein sequence ID" value="KAF8441710.1"/>
    <property type="molecule type" value="Genomic_DNA"/>
</dbReference>
<name>A0AAD4BWS2_BOLED</name>
<evidence type="ECO:0000313" key="2">
    <source>
        <dbReference type="Proteomes" id="UP001194468"/>
    </source>
</evidence>
<sequence length="93" mass="10192">MAGDRVPDATELRLVVARAAGGVETGETRLFDVFGPIYHAVLVFTPDVASTDALDVLRRYPKDVIRPLIILPQGAEMITGTQATGGTWRRRER</sequence>
<keyword evidence="2" id="KW-1185">Reference proteome</keyword>
<comment type="caution">
    <text evidence="1">The sequence shown here is derived from an EMBL/GenBank/DDBJ whole genome shotgun (WGS) entry which is preliminary data.</text>
</comment>
<reference evidence="1" key="1">
    <citation type="submission" date="2019-10" db="EMBL/GenBank/DDBJ databases">
        <authorList>
            <consortium name="DOE Joint Genome Institute"/>
            <person name="Kuo A."/>
            <person name="Miyauchi S."/>
            <person name="Kiss E."/>
            <person name="Drula E."/>
            <person name="Kohler A."/>
            <person name="Sanchez-Garcia M."/>
            <person name="Andreopoulos B."/>
            <person name="Barry K.W."/>
            <person name="Bonito G."/>
            <person name="Buee M."/>
            <person name="Carver A."/>
            <person name="Chen C."/>
            <person name="Cichocki N."/>
            <person name="Clum A."/>
            <person name="Culley D."/>
            <person name="Crous P.W."/>
            <person name="Fauchery L."/>
            <person name="Girlanda M."/>
            <person name="Hayes R."/>
            <person name="Keri Z."/>
            <person name="LaButti K."/>
            <person name="Lipzen A."/>
            <person name="Lombard V."/>
            <person name="Magnuson J."/>
            <person name="Maillard F."/>
            <person name="Morin E."/>
            <person name="Murat C."/>
            <person name="Nolan M."/>
            <person name="Ohm R."/>
            <person name="Pangilinan J."/>
            <person name="Pereira M."/>
            <person name="Perotto S."/>
            <person name="Peter M."/>
            <person name="Riley R."/>
            <person name="Sitrit Y."/>
            <person name="Stielow B."/>
            <person name="Szollosi G."/>
            <person name="Zifcakova L."/>
            <person name="Stursova M."/>
            <person name="Spatafora J.W."/>
            <person name="Tedersoo L."/>
            <person name="Vaario L.-M."/>
            <person name="Yamada A."/>
            <person name="Yan M."/>
            <person name="Wang P."/>
            <person name="Xu J."/>
            <person name="Bruns T."/>
            <person name="Baldrian P."/>
            <person name="Vilgalys R."/>
            <person name="Henrissat B."/>
            <person name="Grigoriev I.V."/>
            <person name="Hibbett D."/>
            <person name="Nagy L.G."/>
            <person name="Martin F.M."/>
        </authorList>
    </citation>
    <scope>NUCLEOTIDE SEQUENCE</scope>
    <source>
        <strain evidence="1">BED1</strain>
    </source>
</reference>
<gene>
    <name evidence="1" type="ORF">L210DRAFT_1022348</name>
</gene>
<dbReference type="AlphaFoldDB" id="A0AAD4BWS2"/>
<organism evidence="1 2">
    <name type="scientific">Boletus edulis BED1</name>
    <dbReference type="NCBI Taxonomy" id="1328754"/>
    <lineage>
        <taxon>Eukaryota</taxon>
        <taxon>Fungi</taxon>
        <taxon>Dikarya</taxon>
        <taxon>Basidiomycota</taxon>
        <taxon>Agaricomycotina</taxon>
        <taxon>Agaricomycetes</taxon>
        <taxon>Agaricomycetidae</taxon>
        <taxon>Boletales</taxon>
        <taxon>Boletineae</taxon>
        <taxon>Boletaceae</taxon>
        <taxon>Boletoideae</taxon>
        <taxon>Boletus</taxon>
    </lineage>
</organism>